<sequence>MPCEKIMLIRHAERPSADKKFRGVSIEGRKDNESLTVRGWQRAGALVRLFAPSEGHSAGAALARPQALYACKADARDPSLRPQMTLLPMAEWLGAPLNRDFYHGQEDALVECVRAGAGPALIAWKHDGMHLIANEILGADTIAPQHWPYERYDVVWVFERAGAGWTFSQIPQLLLAGDRAEPIR</sequence>
<organism evidence="1 2">
    <name type="scientific">Methylocella silvestris (strain DSM 15510 / CIP 108128 / LMG 27833 / NCIMB 13906 / BL2)</name>
    <dbReference type="NCBI Taxonomy" id="395965"/>
    <lineage>
        <taxon>Bacteria</taxon>
        <taxon>Pseudomonadati</taxon>
        <taxon>Pseudomonadota</taxon>
        <taxon>Alphaproteobacteria</taxon>
        <taxon>Hyphomicrobiales</taxon>
        <taxon>Beijerinckiaceae</taxon>
        <taxon>Methylocella</taxon>
    </lineage>
</organism>
<dbReference type="Proteomes" id="UP000002257">
    <property type="component" value="Chromosome"/>
</dbReference>
<keyword evidence="2" id="KW-1185">Reference proteome</keyword>
<evidence type="ECO:0000313" key="1">
    <source>
        <dbReference type="EMBL" id="ACK51187.1"/>
    </source>
</evidence>
<dbReference type="eggNOG" id="COG0406">
    <property type="taxonomic scope" value="Bacteria"/>
</dbReference>
<name>B8ET49_METSB</name>
<evidence type="ECO:0000313" key="2">
    <source>
        <dbReference type="Proteomes" id="UP000002257"/>
    </source>
</evidence>
<reference evidence="1 2" key="1">
    <citation type="journal article" date="2010" name="J. Bacteriol.">
        <title>Complete genome sequence of the aerobic facultative methanotroph Methylocella silvestris BL2.</title>
        <authorList>
            <person name="Chen Y."/>
            <person name="Crombie A."/>
            <person name="Rahman M.T."/>
            <person name="Dedysh S.N."/>
            <person name="Liesack W."/>
            <person name="Stott M.B."/>
            <person name="Alam M."/>
            <person name="Theisen A.R."/>
            <person name="Murrell J.C."/>
            <person name="Dunfield P.F."/>
        </authorList>
    </citation>
    <scope>NUCLEOTIDE SEQUENCE [LARGE SCALE GENOMIC DNA]</scope>
    <source>
        <strain evidence="2">DSM 15510 / CIP 108128 / LMG 27833 / NCIMB 13906 / BL2</strain>
    </source>
</reference>
<evidence type="ECO:0008006" key="3">
    <source>
        <dbReference type="Google" id="ProtNLM"/>
    </source>
</evidence>
<dbReference type="RefSeq" id="WP_012591256.1">
    <property type="nucleotide sequence ID" value="NC_011666.1"/>
</dbReference>
<gene>
    <name evidence="1" type="ordered locus">Msil_2253</name>
</gene>
<dbReference type="AlphaFoldDB" id="B8ET49"/>
<dbReference type="STRING" id="395965.Msil_2253"/>
<proteinExistence type="predicted"/>
<protein>
    <recommendedName>
        <fullName evidence="3">Phosphoglycerate mutase</fullName>
    </recommendedName>
</protein>
<dbReference type="KEGG" id="msl:Msil_2253"/>
<dbReference type="OrthoDB" id="8448116at2"/>
<dbReference type="EMBL" id="CP001280">
    <property type="protein sequence ID" value="ACK51187.1"/>
    <property type="molecule type" value="Genomic_DNA"/>
</dbReference>
<dbReference type="HOGENOM" id="CLU_085795_0_0_5"/>
<accession>B8ET49</accession>